<feature type="non-terminal residue" evidence="2">
    <location>
        <position position="145"/>
    </location>
</feature>
<dbReference type="SUPFAM" id="SSF48350">
    <property type="entry name" value="GTPase activation domain, GAP"/>
    <property type="match status" value="1"/>
</dbReference>
<dbReference type="GO" id="GO:0005737">
    <property type="term" value="C:cytoplasm"/>
    <property type="evidence" value="ECO:0007669"/>
    <property type="project" value="TreeGrafter"/>
</dbReference>
<dbReference type="SMART" id="SM00324">
    <property type="entry name" value="RhoGAP"/>
    <property type="match status" value="1"/>
</dbReference>
<dbReference type="InterPro" id="IPR008936">
    <property type="entry name" value="Rho_GTPase_activation_prot"/>
</dbReference>
<dbReference type="PANTHER" id="PTHR45808">
    <property type="entry name" value="RHO GTPASE-ACTIVATING PROTEIN 68F"/>
    <property type="match status" value="1"/>
</dbReference>
<proteinExistence type="predicted"/>
<dbReference type="PANTHER" id="PTHR45808:SF2">
    <property type="entry name" value="RHO GTPASE-ACTIVATING PROTEIN 68F"/>
    <property type="match status" value="1"/>
</dbReference>
<dbReference type="AlphaFoldDB" id="A0A0B6YF22"/>
<dbReference type="InterPro" id="IPR000198">
    <property type="entry name" value="RhoGAP_dom"/>
</dbReference>
<organism evidence="2">
    <name type="scientific">Arion vulgaris</name>
    <dbReference type="NCBI Taxonomy" id="1028688"/>
    <lineage>
        <taxon>Eukaryota</taxon>
        <taxon>Metazoa</taxon>
        <taxon>Spiralia</taxon>
        <taxon>Lophotrochozoa</taxon>
        <taxon>Mollusca</taxon>
        <taxon>Gastropoda</taxon>
        <taxon>Heterobranchia</taxon>
        <taxon>Euthyneura</taxon>
        <taxon>Panpulmonata</taxon>
        <taxon>Eupulmonata</taxon>
        <taxon>Stylommatophora</taxon>
        <taxon>Helicina</taxon>
        <taxon>Arionoidea</taxon>
        <taxon>Arionidae</taxon>
        <taxon>Arion</taxon>
    </lineage>
</organism>
<dbReference type="GO" id="GO:2001136">
    <property type="term" value="P:negative regulation of endocytic recycling"/>
    <property type="evidence" value="ECO:0007669"/>
    <property type="project" value="TreeGrafter"/>
</dbReference>
<dbReference type="Gene3D" id="1.10.555.10">
    <property type="entry name" value="Rho GTPase activation protein"/>
    <property type="match status" value="1"/>
</dbReference>
<reference evidence="2" key="1">
    <citation type="submission" date="2014-12" db="EMBL/GenBank/DDBJ databases">
        <title>Insight into the proteome of Arion vulgaris.</title>
        <authorList>
            <person name="Aradska J."/>
            <person name="Bulat T."/>
            <person name="Smidak R."/>
            <person name="Sarate P."/>
            <person name="Gangsoo J."/>
            <person name="Sialana F."/>
            <person name="Bilban M."/>
            <person name="Lubec G."/>
        </authorList>
    </citation>
    <scope>NUCLEOTIDE SEQUENCE</scope>
    <source>
        <tissue evidence="2">Skin</tissue>
    </source>
</reference>
<sequence>KVSQQFGLSLQDTKQKTGRVIPLPVEEVIEYLQANGGDEVEGLFRRCARVSTMKEVHHKYDNGEKVDFQAYSDPHLAAAVLKNFLREIQEPLMTYDLFDSIAQLNFLEDSKQVTEVQKMLHDKLPEDNYTILKYVFQFLQQVVSK</sequence>
<feature type="non-terminal residue" evidence="2">
    <location>
        <position position="1"/>
    </location>
</feature>
<name>A0A0B6YF22_9EUPU</name>
<evidence type="ECO:0000259" key="1">
    <source>
        <dbReference type="PROSITE" id="PS50238"/>
    </source>
</evidence>
<dbReference type="Pfam" id="PF00620">
    <property type="entry name" value="RhoGAP"/>
    <property type="match status" value="1"/>
</dbReference>
<gene>
    <name evidence="2" type="primary">ORF21957</name>
</gene>
<dbReference type="PROSITE" id="PS50238">
    <property type="entry name" value="RHOGAP"/>
    <property type="match status" value="1"/>
</dbReference>
<dbReference type="GO" id="GO:0005096">
    <property type="term" value="F:GTPase activator activity"/>
    <property type="evidence" value="ECO:0007669"/>
    <property type="project" value="TreeGrafter"/>
</dbReference>
<protein>
    <recommendedName>
        <fullName evidence="1">Rho-GAP domain-containing protein</fullName>
    </recommendedName>
</protein>
<evidence type="ECO:0000313" key="2">
    <source>
        <dbReference type="EMBL" id="CEK54100.1"/>
    </source>
</evidence>
<dbReference type="GO" id="GO:0007264">
    <property type="term" value="P:small GTPase-mediated signal transduction"/>
    <property type="evidence" value="ECO:0007669"/>
    <property type="project" value="TreeGrafter"/>
</dbReference>
<dbReference type="EMBL" id="HACG01007235">
    <property type="protein sequence ID" value="CEK54100.1"/>
    <property type="molecule type" value="Transcribed_RNA"/>
</dbReference>
<feature type="domain" description="Rho-GAP" evidence="1">
    <location>
        <begin position="8"/>
        <end position="145"/>
    </location>
</feature>
<accession>A0A0B6YF22</accession>